<evidence type="ECO:0000256" key="1">
    <source>
        <dbReference type="SAM" id="SignalP"/>
    </source>
</evidence>
<evidence type="ECO:0000313" key="3">
    <source>
        <dbReference type="Proteomes" id="UP000027135"/>
    </source>
</evidence>
<protein>
    <submittedName>
        <fullName evidence="2">Uncharacterized protein</fullName>
    </submittedName>
</protein>
<proteinExistence type="predicted"/>
<gene>
    <name evidence="2" type="ORF">L798_12108</name>
</gene>
<dbReference type="OMA" id="FCAKHFK"/>
<evidence type="ECO:0000313" key="2">
    <source>
        <dbReference type="EMBL" id="KDR13809.1"/>
    </source>
</evidence>
<accession>A0A067R3S7</accession>
<dbReference type="EMBL" id="KK852921">
    <property type="protein sequence ID" value="KDR13809.1"/>
    <property type="molecule type" value="Genomic_DNA"/>
</dbReference>
<organism evidence="2 3">
    <name type="scientific">Zootermopsis nevadensis</name>
    <name type="common">Dampwood termite</name>
    <dbReference type="NCBI Taxonomy" id="136037"/>
    <lineage>
        <taxon>Eukaryota</taxon>
        <taxon>Metazoa</taxon>
        <taxon>Ecdysozoa</taxon>
        <taxon>Arthropoda</taxon>
        <taxon>Hexapoda</taxon>
        <taxon>Insecta</taxon>
        <taxon>Pterygota</taxon>
        <taxon>Neoptera</taxon>
        <taxon>Polyneoptera</taxon>
        <taxon>Dictyoptera</taxon>
        <taxon>Blattodea</taxon>
        <taxon>Blattoidea</taxon>
        <taxon>Termitoidae</taxon>
        <taxon>Termopsidae</taxon>
        <taxon>Zootermopsis</taxon>
    </lineage>
</organism>
<feature type="signal peptide" evidence="1">
    <location>
        <begin position="1"/>
        <end position="21"/>
    </location>
</feature>
<reference evidence="2 3" key="1">
    <citation type="journal article" date="2014" name="Nat. Commun.">
        <title>Molecular traces of alternative social organization in a termite genome.</title>
        <authorList>
            <person name="Terrapon N."/>
            <person name="Li C."/>
            <person name="Robertson H.M."/>
            <person name="Ji L."/>
            <person name="Meng X."/>
            <person name="Booth W."/>
            <person name="Chen Z."/>
            <person name="Childers C.P."/>
            <person name="Glastad K.M."/>
            <person name="Gokhale K."/>
            <person name="Gowin J."/>
            <person name="Gronenberg W."/>
            <person name="Hermansen R.A."/>
            <person name="Hu H."/>
            <person name="Hunt B.G."/>
            <person name="Huylmans A.K."/>
            <person name="Khalil S.M."/>
            <person name="Mitchell R.D."/>
            <person name="Munoz-Torres M.C."/>
            <person name="Mustard J.A."/>
            <person name="Pan H."/>
            <person name="Reese J.T."/>
            <person name="Scharf M.E."/>
            <person name="Sun F."/>
            <person name="Vogel H."/>
            <person name="Xiao J."/>
            <person name="Yang W."/>
            <person name="Yang Z."/>
            <person name="Yang Z."/>
            <person name="Zhou J."/>
            <person name="Zhu J."/>
            <person name="Brent C.S."/>
            <person name="Elsik C.G."/>
            <person name="Goodisman M.A."/>
            <person name="Liberles D.A."/>
            <person name="Roe R.M."/>
            <person name="Vargo E.L."/>
            <person name="Vilcinskas A."/>
            <person name="Wang J."/>
            <person name="Bornberg-Bauer E."/>
            <person name="Korb J."/>
            <person name="Zhang G."/>
            <person name="Liebig J."/>
        </authorList>
    </citation>
    <scope>NUCLEOTIDE SEQUENCE [LARGE SCALE GENOMIC DNA]</scope>
    <source>
        <tissue evidence="2">Whole organism</tissue>
    </source>
</reference>
<dbReference type="Proteomes" id="UP000027135">
    <property type="component" value="Unassembled WGS sequence"/>
</dbReference>
<dbReference type="eggNOG" id="ENOG502SY23">
    <property type="taxonomic scope" value="Eukaryota"/>
</dbReference>
<keyword evidence="3" id="KW-1185">Reference proteome</keyword>
<feature type="chain" id="PRO_5001644674" evidence="1">
    <location>
        <begin position="22"/>
        <end position="137"/>
    </location>
</feature>
<dbReference type="AlphaFoldDB" id="A0A067R3S7"/>
<dbReference type="InParanoid" id="A0A067R3S7"/>
<sequence length="137" mass="15029">MRPAAVFLLATMALAEGNVSAEPFQLAKLVFTLSRPGAFNKTHSVFGGEFDAPPDVTSCPLSKEGLACRQAEARRIIDNCPGGDCEGCDSCDENRARTWPHCCQYKSLCCSELAKACQICKVTSLQTFCKKYFKRCF</sequence>
<keyword evidence="1" id="KW-0732">Signal</keyword>
<name>A0A067R3S7_ZOONE</name>